<dbReference type="PANTHER" id="PTHR30055:SF234">
    <property type="entry name" value="HTH-TYPE TRANSCRIPTIONAL REGULATOR BETI"/>
    <property type="match status" value="1"/>
</dbReference>
<feature type="domain" description="HTH tetR-type" evidence="5">
    <location>
        <begin position="6"/>
        <end position="66"/>
    </location>
</feature>
<dbReference type="PROSITE" id="PS50977">
    <property type="entry name" value="HTH_TETR_2"/>
    <property type="match status" value="1"/>
</dbReference>
<evidence type="ECO:0000259" key="5">
    <source>
        <dbReference type="PROSITE" id="PS50977"/>
    </source>
</evidence>
<dbReference type="InterPro" id="IPR009057">
    <property type="entry name" value="Homeodomain-like_sf"/>
</dbReference>
<evidence type="ECO:0000256" key="2">
    <source>
        <dbReference type="ARBA" id="ARBA00023125"/>
    </source>
</evidence>
<evidence type="ECO:0000313" key="6">
    <source>
        <dbReference type="EMBL" id="MFC6706216.1"/>
    </source>
</evidence>
<reference evidence="7" key="1">
    <citation type="journal article" date="2019" name="Int. J. Syst. Evol. Microbiol.">
        <title>The Global Catalogue of Microorganisms (GCM) 10K type strain sequencing project: providing services to taxonomists for standard genome sequencing and annotation.</title>
        <authorList>
            <consortium name="The Broad Institute Genomics Platform"/>
            <consortium name="The Broad Institute Genome Sequencing Center for Infectious Disease"/>
            <person name="Wu L."/>
            <person name="Ma J."/>
        </authorList>
    </citation>
    <scope>NUCLEOTIDE SEQUENCE [LARGE SCALE GENOMIC DNA]</scope>
    <source>
        <strain evidence="7">CCUG 58127</strain>
    </source>
</reference>
<gene>
    <name evidence="6" type="ORF">ACFQDH_13340</name>
</gene>
<sequence length="193" mass="20722">MGRSPTYSVDGMLVAAAKLFASDGIRAVTMTAVASELGAPSGSIYHRFPDRASLLAALWLRTAHDFEAGFLEVLGEKVTTESAIDAAVWCVDWCRANPAQAAVLQAGHRAFGSDAWPPADRELLTAADALRDKQIQSAVRTVAKSSGRPGDEVAFAMFELPIAVVRSYLNEGKPVPARAADRVRRLATRLLRD</sequence>
<name>A0ABW2AHC8_9MICO</name>
<protein>
    <submittedName>
        <fullName evidence="6">TetR/AcrR family transcriptional regulator</fullName>
    </submittedName>
</protein>
<dbReference type="InterPro" id="IPR001647">
    <property type="entry name" value="HTH_TetR"/>
</dbReference>
<dbReference type="RefSeq" id="WP_382402058.1">
    <property type="nucleotide sequence ID" value="NZ_JBHSWH010000001.1"/>
</dbReference>
<keyword evidence="7" id="KW-1185">Reference proteome</keyword>
<evidence type="ECO:0000313" key="7">
    <source>
        <dbReference type="Proteomes" id="UP001596298"/>
    </source>
</evidence>
<dbReference type="EMBL" id="JBHSWH010000001">
    <property type="protein sequence ID" value="MFC6706216.1"/>
    <property type="molecule type" value="Genomic_DNA"/>
</dbReference>
<proteinExistence type="predicted"/>
<evidence type="ECO:0000256" key="1">
    <source>
        <dbReference type="ARBA" id="ARBA00023015"/>
    </source>
</evidence>
<organism evidence="6 7">
    <name type="scientific">Flexivirga alba</name>
    <dbReference type="NCBI Taxonomy" id="702742"/>
    <lineage>
        <taxon>Bacteria</taxon>
        <taxon>Bacillati</taxon>
        <taxon>Actinomycetota</taxon>
        <taxon>Actinomycetes</taxon>
        <taxon>Micrococcales</taxon>
        <taxon>Dermacoccaceae</taxon>
        <taxon>Flexivirga</taxon>
    </lineage>
</organism>
<evidence type="ECO:0000256" key="3">
    <source>
        <dbReference type="ARBA" id="ARBA00023163"/>
    </source>
</evidence>
<keyword evidence="2 4" id="KW-0238">DNA-binding</keyword>
<evidence type="ECO:0000256" key="4">
    <source>
        <dbReference type="PROSITE-ProRule" id="PRU00335"/>
    </source>
</evidence>
<dbReference type="Proteomes" id="UP001596298">
    <property type="component" value="Unassembled WGS sequence"/>
</dbReference>
<feature type="DNA-binding region" description="H-T-H motif" evidence="4">
    <location>
        <begin position="29"/>
        <end position="48"/>
    </location>
</feature>
<keyword evidence="1" id="KW-0805">Transcription regulation</keyword>
<comment type="caution">
    <text evidence="6">The sequence shown here is derived from an EMBL/GenBank/DDBJ whole genome shotgun (WGS) entry which is preliminary data.</text>
</comment>
<dbReference type="SUPFAM" id="SSF46689">
    <property type="entry name" value="Homeodomain-like"/>
    <property type="match status" value="1"/>
</dbReference>
<dbReference type="Pfam" id="PF00440">
    <property type="entry name" value="TetR_N"/>
    <property type="match status" value="1"/>
</dbReference>
<dbReference type="PRINTS" id="PR00455">
    <property type="entry name" value="HTHTETR"/>
</dbReference>
<keyword evidence="3" id="KW-0804">Transcription</keyword>
<accession>A0ABW2AHC8</accession>
<dbReference type="InterPro" id="IPR050109">
    <property type="entry name" value="HTH-type_TetR-like_transc_reg"/>
</dbReference>
<dbReference type="Gene3D" id="1.10.357.10">
    <property type="entry name" value="Tetracycline Repressor, domain 2"/>
    <property type="match status" value="1"/>
</dbReference>
<dbReference type="PANTHER" id="PTHR30055">
    <property type="entry name" value="HTH-TYPE TRANSCRIPTIONAL REGULATOR RUTR"/>
    <property type="match status" value="1"/>
</dbReference>